<evidence type="ECO:0000256" key="10">
    <source>
        <dbReference type="ARBA" id="ARBA00031552"/>
    </source>
</evidence>
<evidence type="ECO:0000313" key="16">
    <source>
        <dbReference type="Proteomes" id="UP001372834"/>
    </source>
</evidence>
<sequence length="719" mass="80999">MKLVALISGGKDSIFNMLQCIAAGHEIVALANIEPESKDELDSYMYQSVGHQVISLIASALELPIYRQKTKGKAHCKKKVYVQTNCDEVEDLMELLKKVKNDFMIEGISTGAIASDYQRTRVENVCSRLGLKSFAYLWRRNQAELLQEMIDAELDAIILKVACIGLTPDTHLGMHIRDLKQYLLGINEKYGVNVCGEGGEYETLTVDCPLFHKQVVIMESENVILSNDAFAPVAFLNIKNASLKQKFWETDDPIQSLQRRLAYVKSVVKDPYQYIEDCVDDVSIFPQHGKNRENDVLPSPFEPKPDTSELQNSISEYWKSPSSSSRGYSFQHVSSSLSTMMSTDTSTCSLNYTSGWCSIGNVTGTNIQEAFACLQSHMDRVKYNFEDVVFVNLYLKDMSEFSSVNKLYCQYMQPILPPARVCVAVPLPYDINVLIVVVLHKFLSKSQKVIWSSCPLAKDVMHVQSISHWAPANIGPYSQCVRIGGVYYLAGQIPLIPGSMEILNKPIFHQCKLTLRHIKRILEAMSENLDFSNVFHVVCYVTTPEIAYDITHLWGYITQNDTAPVAVFVVSSLPKNAQLEFEVIACNLDNPRVQEGVEVIEEFSLRLRRCIYFNPYVSSFVCRVCALKRADGKKNKDLTVDTIKAIVMTCLHSIRKDIKNSSHLCMVKLFYKANSGKLNDIIFQSIRTLSFDHKVVASGVPIVAYREPEILLIVTGVCH</sequence>
<dbReference type="PANTHER" id="PTHR12196">
    <property type="entry name" value="DOMAIN OF UNKNOWN FUNCTION 71 DUF71 -CONTAINING PROTEIN"/>
    <property type="match status" value="1"/>
</dbReference>
<comment type="pathway">
    <text evidence="1">Protein modification; peptidyl-diphthamide biosynthesis.</text>
</comment>
<dbReference type="InterPro" id="IPR035959">
    <property type="entry name" value="RutC-like_sf"/>
</dbReference>
<evidence type="ECO:0000256" key="13">
    <source>
        <dbReference type="SAM" id="MobiDB-lite"/>
    </source>
</evidence>
<dbReference type="InterPro" id="IPR014729">
    <property type="entry name" value="Rossmann-like_a/b/a_fold"/>
</dbReference>
<dbReference type="GO" id="GO:0017178">
    <property type="term" value="F:diphthine-ammonia ligase activity"/>
    <property type="evidence" value="ECO:0007669"/>
    <property type="project" value="UniProtKB-EC"/>
</dbReference>
<comment type="caution">
    <text evidence="15">The sequence shown here is derived from an EMBL/GenBank/DDBJ whole genome shotgun (WGS) entry which is preliminary data.</text>
</comment>
<accession>A0AAN8RZ05</accession>
<gene>
    <name evidence="15" type="ORF">RUM43_013661</name>
</gene>
<proteinExistence type="inferred from homology"/>
<evidence type="ECO:0000256" key="11">
    <source>
        <dbReference type="ARBA" id="ARBA00032849"/>
    </source>
</evidence>
<evidence type="ECO:0000313" key="15">
    <source>
        <dbReference type="EMBL" id="KAK6618468.1"/>
    </source>
</evidence>
<dbReference type="FunFam" id="3.30.1330.40:FF:000010">
    <property type="entry name" value="Diphthine--ammonia ligase"/>
    <property type="match status" value="1"/>
</dbReference>
<feature type="region of interest" description="Disordered" evidence="13">
    <location>
        <begin position="290"/>
        <end position="309"/>
    </location>
</feature>
<comment type="similarity">
    <text evidence="2">Belongs to the Diphthine--ammonia ligase family.</text>
</comment>
<organism evidence="15 16">
    <name type="scientific">Polyplax serrata</name>
    <name type="common">Common mouse louse</name>
    <dbReference type="NCBI Taxonomy" id="468196"/>
    <lineage>
        <taxon>Eukaryota</taxon>
        <taxon>Metazoa</taxon>
        <taxon>Ecdysozoa</taxon>
        <taxon>Arthropoda</taxon>
        <taxon>Hexapoda</taxon>
        <taxon>Insecta</taxon>
        <taxon>Pterygota</taxon>
        <taxon>Neoptera</taxon>
        <taxon>Paraneoptera</taxon>
        <taxon>Psocodea</taxon>
        <taxon>Troctomorpha</taxon>
        <taxon>Phthiraptera</taxon>
        <taxon>Anoplura</taxon>
        <taxon>Polyplacidae</taxon>
        <taxon>Polyplax</taxon>
    </lineage>
</organism>
<dbReference type="GO" id="GO:0017183">
    <property type="term" value="P:protein histidyl modification to diphthamide"/>
    <property type="evidence" value="ECO:0007669"/>
    <property type="project" value="TreeGrafter"/>
</dbReference>
<keyword evidence="6" id="KW-0547">Nucleotide-binding</keyword>
<dbReference type="AlphaFoldDB" id="A0AAN8RZ05"/>
<dbReference type="Gene3D" id="3.40.50.620">
    <property type="entry name" value="HUPs"/>
    <property type="match status" value="1"/>
</dbReference>
<evidence type="ECO:0000256" key="4">
    <source>
        <dbReference type="ARBA" id="ARBA00018426"/>
    </source>
</evidence>
<dbReference type="Proteomes" id="UP001372834">
    <property type="component" value="Unassembled WGS sequence"/>
</dbReference>
<dbReference type="SUPFAM" id="SSF52402">
    <property type="entry name" value="Adenine nucleotide alpha hydrolases-like"/>
    <property type="match status" value="1"/>
</dbReference>
<feature type="domain" description="Diphthamide synthase" evidence="14">
    <location>
        <begin position="1"/>
        <end position="223"/>
    </location>
</feature>
<evidence type="ECO:0000256" key="12">
    <source>
        <dbReference type="ARBA" id="ARBA00048108"/>
    </source>
</evidence>
<dbReference type="Gene3D" id="3.30.1330.40">
    <property type="entry name" value="RutC-like"/>
    <property type="match status" value="2"/>
</dbReference>
<dbReference type="InterPro" id="IPR006175">
    <property type="entry name" value="YjgF/YER057c/UK114"/>
</dbReference>
<dbReference type="SUPFAM" id="SSF55298">
    <property type="entry name" value="YjgF-like"/>
    <property type="match status" value="2"/>
</dbReference>
<evidence type="ECO:0000256" key="9">
    <source>
        <dbReference type="ARBA" id="ARBA00031202"/>
    </source>
</evidence>
<dbReference type="FunFam" id="3.90.1490.10:FF:000001">
    <property type="entry name" value="Diphthine--ammonia ligase"/>
    <property type="match status" value="1"/>
</dbReference>
<dbReference type="NCBIfam" id="TIGR00290">
    <property type="entry name" value="MJ0570_dom"/>
    <property type="match status" value="1"/>
</dbReference>
<comment type="catalytic activity">
    <reaction evidence="12">
        <text>diphthine-[translation elongation factor 2] + NH4(+) + ATP = diphthamide-[translation elongation factor 2] + AMP + diphosphate + H(+)</text>
        <dbReference type="Rhea" id="RHEA:19753"/>
        <dbReference type="Rhea" id="RHEA-COMP:10172"/>
        <dbReference type="Rhea" id="RHEA-COMP:10174"/>
        <dbReference type="ChEBI" id="CHEBI:15378"/>
        <dbReference type="ChEBI" id="CHEBI:16692"/>
        <dbReference type="ChEBI" id="CHEBI:28938"/>
        <dbReference type="ChEBI" id="CHEBI:30616"/>
        <dbReference type="ChEBI" id="CHEBI:33019"/>
        <dbReference type="ChEBI" id="CHEBI:82696"/>
        <dbReference type="ChEBI" id="CHEBI:456215"/>
        <dbReference type="EC" id="6.3.1.14"/>
    </reaction>
</comment>
<keyword evidence="7" id="KW-0067">ATP-binding</keyword>
<dbReference type="Pfam" id="PF01902">
    <property type="entry name" value="Diphthami_syn_2"/>
    <property type="match status" value="1"/>
</dbReference>
<evidence type="ECO:0000256" key="2">
    <source>
        <dbReference type="ARBA" id="ARBA00008496"/>
    </source>
</evidence>
<protein>
    <recommendedName>
        <fullName evidence="4">Diphthine--ammonia ligase</fullName>
        <ecNumber evidence="3">6.3.1.14</ecNumber>
    </recommendedName>
    <alternativeName>
        <fullName evidence="9">ATP-binding domain-containing protein 4</fullName>
    </alternativeName>
    <alternativeName>
        <fullName evidence="8">Diphthamide synthase</fullName>
    </alternativeName>
    <alternativeName>
        <fullName evidence="10">Diphthamide synthetase</fullName>
    </alternativeName>
    <alternativeName>
        <fullName evidence="11">Protein DPH6 homolog</fullName>
    </alternativeName>
</protein>
<dbReference type="InterPro" id="IPR030662">
    <property type="entry name" value="DPH6/MJ0570"/>
</dbReference>
<dbReference type="EMBL" id="JAWJWE010000042">
    <property type="protein sequence ID" value="KAK6618468.1"/>
    <property type="molecule type" value="Genomic_DNA"/>
</dbReference>
<evidence type="ECO:0000256" key="3">
    <source>
        <dbReference type="ARBA" id="ARBA00012089"/>
    </source>
</evidence>
<evidence type="ECO:0000259" key="14">
    <source>
        <dbReference type="Pfam" id="PF01902"/>
    </source>
</evidence>
<dbReference type="Gene3D" id="3.90.1490.10">
    <property type="entry name" value="putative n-type atp pyrophosphatase, domain 2"/>
    <property type="match status" value="1"/>
</dbReference>
<dbReference type="InterPro" id="IPR002761">
    <property type="entry name" value="Diphthami_syn_dom"/>
</dbReference>
<evidence type="ECO:0000256" key="7">
    <source>
        <dbReference type="ARBA" id="ARBA00022840"/>
    </source>
</evidence>
<evidence type="ECO:0000256" key="8">
    <source>
        <dbReference type="ARBA" id="ARBA00029814"/>
    </source>
</evidence>
<dbReference type="EC" id="6.3.1.14" evidence="3"/>
<evidence type="ECO:0000256" key="5">
    <source>
        <dbReference type="ARBA" id="ARBA00022598"/>
    </source>
</evidence>
<dbReference type="PANTHER" id="PTHR12196:SF2">
    <property type="entry name" value="DIPHTHINE--AMMONIA LIGASE"/>
    <property type="match status" value="1"/>
</dbReference>
<name>A0AAN8RZ05_POLSC</name>
<keyword evidence="5" id="KW-0436">Ligase</keyword>
<dbReference type="CDD" id="cd01994">
    <property type="entry name" value="AANH_PF0828-like"/>
    <property type="match status" value="1"/>
</dbReference>
<dbReference type="FunFam" id="3.40.50.620:FF:000069">
    <property type="entry name" value="diphthine--ammonia ligase"/>
    <property type="match status" value="1"/>
</dbReference>
<dbReference type="GO" id="GO:0005524">
    <property type="term" value="F:ATP binding"/>
    <property type="evidence" value="ECO:0007669"/>
    <property type="project" value="UniProtKB-KW"/>
</dbReference>
<evidence type="ECO:0000256" key="6">
    <source>
        <dbReference type="ARBA" id="ARBA00022741"/>
    </source>
</evidence>
<dbReference type="CDD" id="cd06156">
    <property type="entry name" value="eu_AANH_C_2"/>
    <property type="match status" value="1"/>
</dbReference>
<evidence type="ECO:0000256" key="1">
    <source>
        <dbReference type="ARBA" id="ARBA00005156"/>
    </source>
</evidence>
<reference evidence="15 16" key="1">
    <citation type="submission" date="2023-10" db="EMBL/GenBank/DDBJ databases">
        <title>Genomes of two closely related lineages of the louse Polyplax serrata with different host specificities.</title>
        <authorList>
            <person name="Martinu J."/>
            <person name="Tarabai H."/>
            <person name="Stefka J."/>
            <person name="Hypsa V."/>
        </authorList>
    </citation>
    <scope>NUCLEOTIDE SEQUENCE [LARGE SCALE GENOMIC DNA]</scope>
    <source>
        <strain evidence="15">HR10_N</strain>
    </source>
</reference>
<dbReference type="Pfam" id="PF01042">
    <property type="entry name" value="Ribonuc_L-PSP"/>
    <property type="match status" value="2"/>
</dbReference>